<dbReference type="FunFam" id="4.10.280.10:FF:000034">
    <property type="entry name" value="MAX network transcriptional repressor"/>
    <property type="match status" value="1"/>
</dbReference>
<evidence type="ECO:0000256" key="4">
    <source>
        <dbReference type="ARBA" id="ARBA00023125"/>
    </source>
</evidence>
<evidence type="ECO:0000313" key="14">
    <source>
        <dbReference type="EMBL" id="KAL1401273.1"/>
    </source>
</evidence>
<protein>
    <recommendedName>
        <fullName evidence="9">Max-binding protein MNT</fullName>
    </recommendedName>
    <alternativeName>
        <fullName evidence="10">Myc antagonist MNT</fullName>
    </alternativeName>
</protein>
<feature type="compositionally biased region" description="Low complexity" evidence="12">
    <location>
        <begin position="779"/>
        <end position="796"/>
    </location>
</feature>
<feature type="region of interest" description="Disordered" evidence="12">
    <location>
        <begin position="1032"/>
        <end position="1086"/>
    </location>
</feature>
<dbReference type="PROSITE" id="PS50888">
    <property type="entry name" value="BHLH"/>
    <property type="match status" value="1"/>
</dbReference>
<comment type="function">
    <text evidence="7">Binds DNA as a heterodimer with MAX and represses transcription. Binds to the canonical E box sequence 5'-CACGTG-3' and, with higher affinity, to 5'-CACGCG-3'.</text>
</comment>
<feature type="region of interest" description="Disordered" evidence="12">
    <location>
        <begin position="21"/>
        <end position="65"/>
    </location>
</feature>
<dbReference type="GO" id="GO:0005634">
    <property type="term" value="C:nucleus"/>
    <property type="evidence" value="ECO:0007669"/>
    <property type="project" value="UniProtKB-SubCell"/>
</dbReference>
<feature type="coiled-coil region" evidence="11">
    <location>
        <begin position="662"/>
        <end position="696"/>
    </location>
</feature>
<feature type="domain" description="BHLH" evidence="13">
    <location>
        <begin position="613"/>
        <end position="665"/>
    </location>
</feature>
<dbReference type="CDD" id="cd11402">
    <property type="entry name" value="bHLHzip_Mnt"/>
    <property type="match status" value="1"/>
</dbReference>
<evidence type="ECO:0000256" key="12">
    <source>
        <dbReference type="SAM" id="MobiDB-lite"/>
    </source>
</evidence>
<feature type="compositionally biased region" description="Basic residues" evidence="12">
    <location>
        <begin position="481"/>
        <end position="490"/>
    </location>
</feature>
<keyword evidence="2" id="KW-0678">Repressor</keyword>
<keyword evidence="6" id="KW-0539">Nucleus</keyword>
<dbReference type="GO" id="GO:0003700">
    <property type="term" value="F:DNA-binding transcription factor activity"/>
    <property type="evidence" value="ECO:0007669"/>
    <property type="project" value="UniProtKB-ARBA"/>
</dbReference>
<proteinExistence type="predicted"/>
<sequence>MSDAPVKKRVALTTIGDVVRKSPFGGAGGGSADEGFFPKGFASQAGSSGAGSGGSGSGKPAKSANRQTIRLELELFEPNAKSFPEFNYSKLVHEAQTRQQQKVMQTMQPPTAPVHYPVAMGLPQSNLGQPFNSGHPVSTAVDAPFYGNAMVTDVGICFSMSNVNLNSDFPPYLGHPSLSVLGPGTRNTSPPVATPPATPVLNCRMGPPQPQVYKPRNNTPPIALPNPVYPGQPALPPFNPYYFAHPKIPIKIYNNQTYPFLPDLANSGSTASVAAAYGQQLNNYYTTIPSAVGNPPIPDLTQVQPLTKRRQNAKNNLLNNQYYGICMTECGNAMNSAHPEPELEPPPVKVAVIADEPQDFSIRKSPVKSELLGVETMEVDAEQDQLEPAQVASPEQRQLEECRRRAAAPKKKWIRHYLKDEPILNGHSSSTAPPLVVISTSSSGSNGQQLLHHHHHNSSISTQQKQHLPPALTIDLSTRSSSHHLSHHAARLSSGTPPSASSGCSSSSTSSTLTISPVDDSQSSLNLSGSSTTSGYITSLSANSSSSLNLSGSPPGSGGCLSSSSSTSSASSTSSPLPHDLSPPPGGLSSGLLVHVPTGGRRRTVSSNSNGVGTREVHNKLEKNRRAHLKECFEQLKKQLTLQPDEKKTSNLSILHAAIRHIQVLKRKEREYEHEMERLAKEKISSQNRILVLKRELSQWGDVDFSRLAPDTDAIPTASNGSATPSERDLLNDPPGIAPGRNGIRYSSSSSLSSVATTASSIGNLPLQTTISPVLVAASSSPSRASPPSATMARSSNSPAAMPLSLTTKSVPDQSPLKLNGLNLSNGTSSSGPTTTATLPLMVGSQSQLFTPVTTILTTGNGSAIQTLPLNLNVTSNGHHHQNGLITSTASGLQIIGTSSTNGATAFPLPTSAVVTNGKELINGTIANGTTKNGLRTATVSDAGGNKIEIIATQTTAGSAGLEPPATKVIKLVNGNTLVGLTSMDKDKMMLSQVVQQGGIVVSPIQLLTSTQGLRVIQQAPNGLATIELSSPTNVQSQPSQVHRTTGGNNGLTSSAIVPHNHNHQHLPSQTHQHHHHQQPHQQIQQVTGAQLHKLLLSSAAVTNGTPTTTTTINGGGGTTPELARLPGGAELNILPAGSNGSTTTATLPLYRTTTVGGPQTQAGKLTFVNAIANGNGLTLKGTDVSGASRGAVHVVQSGQLSSLTPVVVSRYDHHLHHQDAVTTSLFTTAPASGKMGTLVSRN</sequence>
<evidence type="ECO:0000256" key="1">
    <source>
        <dbReference type="ARBA" id="ARBA00004123"/>
    </source>
</evidence>
<evidence type="ECO:0000256" key="8">
    <source>
        <dbReference type="ARBA" id="ARBA00062701"/>
    </source>
</evidence>
<evidence type="ECO:0000256" key="10">
    <source>
        <dbReference type="ARBA" id="ARBA00083368"/>
    </source>
</evidence>
<feature type="compositionally biased region" description="Low complexity" evidence="12">
    <location>
        <begin position="491"/>
        <end position="580"/>
    </location>
</feature>
<organism evidence="14 15">
    <name type="scientific">Culex pipiens pipiens</name>
    <name type="common">Northern house mosquito</name>
    <dbReference type="NCBI Taxonomy" id="38569"/>
    <lineage>
        <taxon>Eukaryota</taxon>
        <taxon>Metazoa</taxon>
        <taxon>Ecdysozoa</taxon>
        <taxon>Arthropoda</taxon>
        <taxon>Hexapoda</taxon>
        <taxon>Insecta</taxon>
        <taxon>Pterygota</taxon>
        <taxon>Neoptera</taxon>
        <taxon>Endopterygota</taxon>
        <taxon>Diptera</taxon>
        <taxon>Nematocera</taxon>
        <taxon>Culicoidea</taxon>
        <taxon>Culicidae</taxon>
        <taxon>Culicinae</taxon>
        <taxon>Culicini</taxon>
        <taxon>Culex</taxon>
        <taxon>Culex</taxon>
    </lineage>
</organism>
<feature type="compositionally biased region" description="Gly residues" evidence="12">
    <location>
        <begin position="48"/>
        <end position="57"/>
    </location>
</feature>
<dbReference type="Gene3D" id="4.10.280.10">
    <property type="entry name" value="Helix-loop-helix DNA-binding domain"/>
    <property type="match status" value="1"/>
</dbReference>
<feature type="compositionally biased region" description="Low complexity" evidence="12">
    <location>
        <begin position="33"/>
        <end position="47"/>
    </location>
</feature>
<evidence type="ECO:0000313" key="15">
    <source>
        <dbReference type="Proteomes" id="UP001562425"/>
    </source>
</evidence>
<feature type="region of interest" description="Disordered" evidence="12">
    <location>
        <begin position="423"/>
        <end position="615"/>
    </location>
</feature>
<evidence type="ECO:0000256" key="5">
    <source>
        <dbReference type="ARBA" id="ARBA00023163"/>
    </source>
</evidence>
<keyword evidence="3" id="KW-0805">Transcription regulation</keyword>
<comment type="subunit">
    <text evidence="8">Efficient DNA binding requires dimerization with another bHLH protein. Binds DNA as a homodimer or a heterodimer with MAX.</text>
</comment>
<evidence type="ECO:0000259" key="13">
    <source>
        <dbReference type="PROSITE" id="PS50888"/>
    </source>
</evidence>
<keyword evidence="11" id="KW-0175">Coiled coil</keyword>
<gene>
    <name evidence="14" type="ORF">pipiens_001973</name>
</gene>
<name>A0ABD1DNT8_CULPP</name>
<dbReference type="Proteomes" id="UP001562425">
    <property type="component" value="Unassembled WGS sequence"/>
</dbReference>
<keyword evidence="5" id="KW-0804">Transcription</keyword>
<feature type="compositionally biased region" description="Polar residues" evidence="12">
    <location>
        <begin position="1032"/>
        <end position="1056"/>
    </location>
</feature>
<evidence type="ECO:0000256" key="9">
    <source>
        <dbReference type="ARBA" id="ARBA00070444"/>
    </source>
</evidence>
<comment type="caution">
    <text evidence="14">The sequence shown here is derived from an EMBL/GenBank/DDBJ whole genome shotgun (WGS) entry which is preliminary data.</text>
</comment>
<accession>A0ABD1DNT8</accession>
<evidence type="ECO:0000256" key="7">
    <source>
        <dbReference type="ARBA" id="ARBA00057176"/>
    </source>
</evidence>
<comment type="subcellular location">
    <subcellularLocation>
        <location evidence="1">Nucleus</location>
    </subcellularLocation>
</comment>
<dbReference type="PANTHER" id="PTHR11969">
    <property type="entry name" value="MAX DIMERIZATION, MAD"/>
    <property type="match status" value="1"/>
</dbReference>
<keyword evidence="15" id="KW-1185">Reference proteome</keyword>
<feature type="region of interest" description="Disordered" evidence="12">
    <location>
        <begin position="183"/>
        <end position="209"/>
    </location>
</feature>
<dbReference type="PANTHER" id="PTHR11969:SF99">
    <property type="entry name" value="MAX-BINDING PROTEIN MNT"/>
    <property type="match status" value="1"/>
</dbReference>
<dbReference type="AlphaFoldDB" id="A0ABD1DNT8"/>
<evidence type="ECO:0000256" key="3">
    <source>
        <dbReference type="ARBA" id="ARBA00023015"/>
    </source>
</evidence>
<dbReference type="SUPFAM" id="SSF47459">
    <property type="entry name" value="HLH, helix-loop-helix DNA-binding domain"/>
    <property type="match status" value="1"/>
</dbReference>
<feature type="compositionally biased region" description="Polar residues" evidence="12">
    <location>
        <begin position="426"/>
        <end position="443"/>
    </location>
</feature>
<feature type="region of interest" description="Disordered" evidence="12">
    <location>
        <begin position="779"/>
        <end position="807"/>
    </location>
</feature>
<dbReference type="Pfam" id="PF00010">
    <property type="entry name" value="HLH"/>
    <property type="match status" value="1"/>
</dbReference>
<dbReference type="GO" id="GO:0003677">
    <property type="term" value="F:DNA binding"/>
    <property type="evidence" value="ECO:0007669"/>
    <property type="project" value="UniProtKB-KW"/>
</dbReference>
<evidence type="ECO:0000256" key="6">
    <source>
        <dbReference type="ARBA" id="ARBA00023242"/>
    </source>
</evidence>
<dbReference type="SMART" id="SM00353">
    <property type="entry name" value="HLH"/>
    <property type="match status" value="1"/>
</dbReference>
<keyword evidence="4" id="KW-0238">DNA-binding</keyword>
<feature type="region of interest" description="Disordered" evidence="12">
    <location>
        <begin position="709"/>
        <end position="745"/>
    </location>
</feature>
<dbReference type="InterPro" id="IPR011598">
    <property type="entry name" value="bHLH_dom"/>
</dbReference>
<dbReference type="InterPro" id="IPR036638">
    <property type="entry name" value="HLH_DNA-bd_sf"/>
</dbReference>
<evidence type="ECO:0000256" key="2">
    <source>
        <dbReference type="ARBA" id="ARBA00022491"/>
    </source>
</evidence>
<dbReference type="EMBL" id="JBEHCU010004989">
    <property type="protein sequence ID" value="KAL1401273.1"/>
    <property type="molecule type" value="Genomic_DNA"/>
</dbReference>
<evidence type="ECO:0000256" key="11">
    <source>
        <dbReference type="SAM" id="Coils"/>
    </source>
</evidence>
<reference evidence="14 15" key="1">
    <citation type="submission" date="2024-05" db="EMBL/GenBank/DDBJ databases">
        <title>Culex pipiens pipiens assembly and annotation.</title>
        <authorList>
            <person name="Alout H."/>
            <person name="Durand T."/>
        </authorList>
    </citation>
    <scope>NUCLEOTIDE SEQUENCE [LARGE SCALE GENOMIC DNA]</scope>
    <source>
        <strain evidence="14">HA-2024</strain>
        <tissue evidence="14">Whole body</tissue>
    </source>
</reference>